<name>A0A4Y2JN39_ARAVE</name>
<evidence type="ECO:0008006" key="3">
    <source>
        <dbReference type="Google" id="ProtNLM"/>
    </source>
</evidence>
<sequence>MVHVLEQAINTHGNLMAVWVARRPLRRSPRIMLYDVPVTNMVREAEEAAFLQKLRSSNSFPDSMDIRVLFRKPGRGPFQHWILSVAPELSSAIKGTNRLIFGFGSFKFREFLEPTQCYKCLRFGHLRATCSALKELCTKCSGDHSYRVCTAASVACSRCMEYNRRRGTGPKVRTDHSALSVRCPVYLRERDEMGRYVNYV</sequence>
<protein>
    <recommendedName>
        <fullName evidence="3">CCHC-type domain-containing protein</fullName>
    </recommendedName>
</protein>
<dbReference type="OrthoDB" id="4230923at2759"/>
<evidence type="ECO:0000313" key="2">
    <source>
        <dbReference type="Proteomes" id="UP000499080"/>
    </source>
</evidence>
<keyword evidence="2" id="KW-1185">Reference proteome</keyword>
<reference evidence="1 2" key="1">
    <citation type="journal article" date="2019" name="Sci. Rep.">
        <title>Orb-weaving spider Araneus ventricosus genome elucidates the spidroin gene catalogue.</title>
        <authorList>
            <person name="Kono N."/>
            <person name="Nakamura H."/>
            <person name="Ohtoshi R."/>
            <person name="Moran D.A.P."/>
            <person name="Shinohara A."/>
            <person name="Yoshida Y."/>
            <person name="Fujiwara M."/>
            <person name="Mori M."/>
            <person name="Tomita M."/>
            <person name="Arakawa K."/>
        </authorList>
    </citation>
    <scope>NUCLEOTIDE SEQUENCE [LARGE SCALE GENOMIC DNA]</scope>
</reference>
<dbReference type="AlphaFoldDB" id="A0A4Y2JN39"/>
<proteinExistence type="predicted"/>
<gene>
    <name evidence="1" type="ORF">AVEN_49812_1</name>
</gene>
<dbReference type="EMBL" id="BGPR01003657">
    <property type="protein sequence ID" value="GBM90849.1"/>
    <property type="molecule type" value="Genomic_DNA"/>
</dbReference>
<organism evidence="1 2">
    <name type="scientific">Araneus ventricosus</name>
    <name type="common">Orbweaver spider</name>
    <name type="synonym">Epeira ventricosa</name>
    <dbReference type="NCBI Taxonomy" id="182803"/>
    <lineage>
        <taxon>Eukaryota</taxon>
        <taxon>Metazoa</taxon>
        <taxon>Ecdysozoa</taxon>
        <taxon>Arthropoda</taxon>
        <taxon>Chelicerata</taxon>
        <taxon>Arachnida</taxon>
        <taxon>Araneae</taxon>
        <taxon>Araneomorphae</taxon>
        <taxon>Entelegynae</taxon>
        <taxon>Araneoidea</taxon>
        <taxon>Araneidae</taxon>
        <taxon>Araneus</taxon>
    </lineage>
</organism>
<comment type="caution">
    <text evidence="1">The sequence shown here is derived from an EMBL/GenBank/DDBJ whole genome shotgun (WGS) entry which is preliminary data.</text>
</comment>
<evidence type="ECO:0000313" key="1">
    <source>
        <dbReference type="EMBL" id="GBM90849.1"/>
    </source>
</evidence>
<accession>A0A4Y2JN39</accession>
<dbReference type="Proteomes" id="UP000499080">
    <property type="component" value="Unassembled WGS sequence"/>
</dbReference>